<dbReference type="InterPro" id="IPR000232">
    <property type="entry name" value="HSF_DNA-bd"/>
</dbReference>
<evidence type="ECO:0000313" key="9">
    <source>
        <dbReference type="Proteomes" id="UP000332933"/>
    </source>
</evidence>
<keyword evidence="2" id="KW-0238">DNA-binding</keyword>
<dbReference type="Gene3D" id="1.10.10.10">
    <property type="entry name" value="Winged helix-like DNA-binding domain superfamily/Winged helix DNA-binding domain"/>
    <property type="match status" value="1"/>
</dbReference>
<feature type="domain" description="HSF-type DNA-binding" evidence="6">
    <location>
        <begin position="2"/>
        <end position="94"/>
    </location>
</feature>
<dbReference type="Proteomes" id="UP000332933">
    <property type="component" value="Unassembled WGS sequence"/>
</dbReference>
<evidence type="ECO:0000256" key="5">
    <source>
        <dbReference type="SAM" id="MobiDB-lite"/>
    </source>
</evidence>
<keyword evidence="3" id="KW-0539">Nucleus</keyword>
<dbReference type="GO" id="GO:0003700">
    <property type="term" value="F:DNA-binding transcription factor activity"/>
    <property type="evidence" value="ECO:0007669"/>
    <property type="project" value="InterPro"/>
</dbReference>
<dbReference type="SUPFAM" id="SSF46785">
    <property type="entry name" value="Winged helix' DNA-binding domain"/>
    <property type="match status" value="1"/>
</dbReference>
<dbReference type="GO" id="GO:0005634">
    <property type="term" value="C:nucleus"/>
    <property type="evidence" value="ECO:0007669"/>
    <property type="project" value="UniProtKB-SubCell"/>
</dbReference>
<evidence type="ECO:0000313" key="7">
    <source>
        <dbReference type="EMBL" id="KAF0700093.1"/>
    </source>
</evidence>
<dbReference type="Pfam" id="PF00447">
    <property type="entry name" value="HSF_DNA-bind"/>
    <property type="match status" value="1"/>
</dbReference>
<accession>A0A485KMS9</accession>
<dbReference type="EMBL" id="VJMH01005138">
    <property type="protein sequence ID" value="KAF0700093.1"/>
    <property type="molecule type" value="Genomic_DNA"/>
</dbReference>
<dbReference type="InterPro" id="IPR036390">
    <property type="entry name" value="WH_DNA-bd_sf"/>
</dbReference>
<proteinExistence type="inferred from homology"/>
<dbReference type="GO" id="GO:0043565">
    <property type="term" value="F:sequence-specific DNA binding"/>
    <property type="evidence" value="ECO:0007669"/>
    <property type="project" value="InterPro"/>
</dbReference>
<gene>
    <name evidence="8" type="primary">Aste57867_9372</name>
    <name evidence="7" type="ORF">As57867_009336</name>
    <name evidence="8" type="ORF">ASTE57867_9372</name>
</gene>
<evidence type="ECO:0000313" key="8">
    <source>
        <dbReference type="EMBL" id="VFT86253.1"/>
    </source>
</evidence>
<comment type="similarity">
    <text evidence="4">Belongs to the HSF family.</text>
</comment>
<dbReference type="AlphaFoldDB" id="A0A485KMS9"/>
<dbReference type="SMART" id="SM00415">
    <property type="entry name" value="HSF"/>
    <property type="match status" value="1"/>
</dbReference>
<evidence type="ECO:0000256" key="3">
    <source>
        <dbReference type="ARBA" id="ARBA00023242"/>
    </source>
</evidence>
<evidence type="ECO:0000256" key="2">
    <source>
        <dbReference type="ARBA" id="ARBA00023125"/>
    </source>
</evidence>
<protein>
    <submittedName>
        <fullName evidence="8">Aste57867_9372 protein</fullName>
    </submittedName>
</protein>
<feature type="region of interest" description="Disordered" evidence="5">
    <location>
        <begin position="91"/>
        <end position="116"/>
    </location>
</feature>
<evidence type="ECO:0000256" key="1">
    <source>
        <dbReference type="ARBA" id="ARBA00004123"/>
    </source>
</evidence>
<reference evidence="7" key="2">
    <citation type="submission" date="2019-06" db="EMBL/GenBank/DDBJ databases">
        <title>Genomics analysis of Aphanomyces spp. identifies a new class of oomycete effector associated with host adaptation.</title>
        <authorList>
            <person name="Gaulin E."/>
        </authorList>
    </citation>
    <scope>NUCLEOTIDE SEQUENCE</scope>
    <source>
        <strain evidence="7">CBS 578.67</strain>
    </source>
</reference>
<sequence>MTTPTFLRKLFRILSHENTRIVGWDVSGAHFTIRTIATMEASILPHYFPHMTFATFREQLLAHGFEMSHQASDTESFRHPILTRRVSLASMAKRPRQRTSQRMCSPPRGQKSRPGDTDLLQVLLTKMALHSTEEGQVNRGLNMYSSWTWTTRVVACGLVG</sequence>
<keyword evidence="9" id="KW-1185">Reference proteome</keyword>
<reference evidence="8 9" key="1">
    <citation type="submission" date="2019-03" db="EMBL/GenBank/DDBJ databases">
        <authorList>
            <person name="Gaulin E."/>
            <person name="Dumas B."/>
        </authorList>
    </citation>
    <scope>NUCLEOTIDE SEQUENCE [LARGE SCALE GENOMIC DNA]</scope>
    <source>
        <strain evidence="8">CBS 568.67</strain>
    </source>
</reference>
<dbReference type="OrthoDB" id="70209at2759"/>
<evidence type="ECO:0000256" key="4">
    <source>
        <dbReference type="RuleBase" id="RU004020"/>
    </source>
</evidence>
<organism evidence="8 9">
    <name type="scientific">Aphanomyces stellatus</name>
    <dbReference type="NCBI Taxonomy" id="120398"/>
    <lineage>
        <taxon>Eukaryota</taxon>
        <taxon>Sar</taxon>
        <taxon>Stramenopiles</taxon>
        <taxon>Oomycota</taxon>
        <taxon>Saprolegniomycetes</taxon>
        <taxon>Saprolegniales</taxon>
        <taxon>Verrucalvaceae</taxon>
        <taxon>Aphanomyces</taxon>
    </lineage>
</organism>
<name>A0A485KMS9_9STRA</name>
<dbReference type="EMBL" id="CAADRA010005159">
    <property type="protein sequence ID" value="VFT86253.1"/>
    <property type="molecule type" value="Genomic_DNA"/>
</dbReference>
<dbReference type="InterPro" id="IPR036388">
    <property type="entry name" value="WH-like_DNA-bd_sf"/>
</dbReference>
<comment type="subcellular location">
    <subcellularLocation>
        <location evidence="1">Nucleus</location>
    </subcellularLocation>
</comment>
<evidence type="ECO:0000259" key="6">
    <source>
        <dbReference type="SMART" id="SM00415"/>
    </source>
</evidence>